<feature type="compositionally biased region" description="Low complexity" evidence="1">
    <location>
        <begin position="174"/>
        <end position="185"/>
    </location>
</feature>
<evidence type="ECO:0000313" key="3">
    <source>
        <dbReference type="Proteomes" id="UP000006640"/>
    </source>
</evidence>
<evidence type="ECO:0000313" key="2">
    <source>
        <dbReference type="EMBL" id="ADG88354.1"/>
    </source>
</evidence>
<reference evidence="2 3" key="1">
    <citation type="submission" date="2010-01" db="EMBL/GenBank/DDBJ databases">
        <title>The complete genome of Thermobispora bispora DSM 43833.</title>
        <authorList>
            <consortium name="US DOE Joint Genome Institute (JGI-PGF)"/>
            <person name="Lucas S."/>
            <person name="Copeland A."/>
            <person name="Lapidus A."/>
            <person name="Glavina del Rio T."/>
            <person name="Dalin E."/>
            <person name="Tice H."/>
            <person name="Bruce D."/>
            <person name="Goodwin L."/>
            <person name="Pitluck S."/>
            <person name="Kyrpides N."/>
            <person name="Mavromatis K."/>
            <person name="Ivanova N."/>
            <person name="Mikhailova N."/>
            <person name="Chertkov O."/>
            <person name="Brettin T."/>
            <person name="Detter J.C."/>
            <person name="Han C."/>
            <person name="Larimer F."/>
            <person name="Land M."/>
            <person name="Hauser L."/>
            <person name="Markowitz V."/>
            <person name="Cheng J.-F."/>
            <person name="Hugenholtz P."/>
            <person name="Woyke T."/>
            <person name="Wu D."/>
            <person name="Jando M."/>
            <person name="Schneider S."/>
            <person name="Klenk H.-P."/>
            <person name="Eisen J.A."/>
        </authorList>
    </citation>
    <scope>NUCLEOTIDE SEQUENCE [LARGE SCALE GENOMIC DNA]</scope>
    <source>
        <strain evidence="3">ATCC 19993 / DSM 43833 / CBS 139.67 / JCM 10125 / KCTC 9307 / NBRC 14880 / R51</strain>
    </source>
</reference>
<organism evidence="2 3">
    <name type="scientific">Thermobispora bispora (strain ATCC 19993 / DSM 43833 / CBS 139.67 / JCM 10125 / KCTC 9307 / NBRC 14880 / R51)</name>
    <dbReference type="NCBI Taxonomy" id="469371"/>
    <lineage>
        <taxon>Bacteria</taxon>
        <taxon>Bacillati</taxon>
        <taxon>Actinomycetota</taxon>
        <taxon>Actinomycetes</taxon>
        <taxon>Streptosporangiales</taxon>
        <taxon>Streptosporangiaceae</taxon>
        <taxon>Thermobispora</taxon>
    </lineage>
</organism>
<dbReference type="Proteomes" id="UP000006640">
    <property type="component" value="Chromosome"/>
</dbReference>
<dbReference type="RefSeq" id="WP_013131887.1">
    <property type="nucleotide sequence ID" value="NC_014165.1"/>
</dbReference>
<feature type="region of interest" description="Disordered" evidence="1">
    <location>
        <begin position="174"/>
        <end position="196"/>
    </location>
</feature>
<dbReference type="STRING" id="469371.Tbis_1640"/>
<dbReference type="eggNOG" id="ENOG50332ZD">
    <property type="taxonomic scope" value="Bacteria"/>
</dbReference>
<dbReference type="HOGENOM" id="CLU_1501858_0_0_11"/>
<gene>
    <name evidence="2" type="ordered locus">Tbis_1640</name>
</gene>
<dbReference type="EMBL" id="CP001874">
    <property type="protein sequence ID" value="ADG88354.1"/>
    <property type="molecule type" value="Genomic_DNA"/>
</dbReference>
<keyword evidence="3" id="KW-1185">Reference proteome</keyword>
<accession>D6YAY7</accession>
<sequence>MTDRDRTERADLARAQGFFNLVGGLWPIVHRRSFEKVFGPKTDTWLELTVAGLLAAVGWSQLRAASSPEGVRHARRIGIATAATLLAIDLIYVTRGRIRPTYLADAIAEAWWIKAWLRPAGPPAAKGPSRVIKAAPVVMGRGAPVKSGGKVGALTTGCATAAALVAYAVNRRAQRRQAPAERPQVGAERYQPVSSG</sequence>
<dbReference type="AlphaFoldDB" id="D6YAY7"/>
<proteinExistence type="predicted"/>
<evidence type="ECO:0000256" key="1">
    <source>
        <dbReference type="SAM" id="MobiDB-lite"/>
    </source>
</evidence>
<name>D6YAY7_THEBD</name>
<protein>
    <submittedName>
        <fullName evidence="2">Uncharacterized protein</fullName>
    </submittedName>
</protein>
<dbReference type="KEGG" id="tbi:Tbis_1640"/>